<dbReference type="SUPFAM" id="SSF55961">
    <property type="entry name" value="Bet v1-like"/>
    <property type="match status" value="1"/>
</dbReference>
<comment type="similarity">
    <text evidence="1">Belongs to the AHA1 family.</text>
</comment>
<keyword evidence="4" id="KW-1185">Reference proteome</keyword>
<dbReference type="AlphaFoldDB" id="A0A1N6K307"/>
<evidence type="ECO:0000256" key="1">
    <source>
        <dbReference type="ARBA" id="ARBA00006817"/>
    </source>
</evidence>
<accession>A0A1N6K307</accession>
<organism evidence="3 4">
    <name type="scientific">Chitinophaga niabensis</name>
    <dbReference type="NCBI Taxonomy" id="536979"/>
    <lineage>
        <taxon>Bacteria</taxon>
        <taxon>Pseudomonadati</taxon>
        <taxon>Bacteroidota</taxon>
        <taxon>Chitinophagia</taxon>
        <taxon>Chitinophagales</taxon>
        <taxon>Chitinophagaceae</taxon>
        <taxon>Chitinophaga</taxon>
    </lineage>
</organism>
<dbReference type="Gene3D" id="3.30.530.20">
    <property type="match status" value="1"/>
</dbReference>
<proteinExistence type="inferred from homology"/>
<feature type="domain" description="Activator of Hsp90 ATPase homologue 1/2-like C-terminal" evidence="2">
    <location>
        <begin position="12"/>
        <end position="117"/>
    </location>
</feature>
<dbReference type="InterPro" id="IPR023393">
    <property type="entry name" value="START-like_dom_sf"/>
</dbReference>
<dbReference type="STRING" id="536979.SAMN04488055_4978"/>
<protein>
    <submittedName>
        <fullName evidence="3">Uncharacterized conserved protein YndB, AHSA1/START domain</fullName>
    </submittedName>
</protein>
<dbReference type="OrthoDB" id="384974at2"/>
<dbReference type="Pfam" id="PF08327">
    <property type="entry name" value="AHSA1"/>
    <property type="match status" value="1"/>
</dbReference>
<dbReference type="EMBL" id="FSRA01000002">
    <property type="protein sequence ID" value="SIO50939.1"/>
    <property type="molecule type" value="Genomic_DNA"/>
</dbReference>
<evidence type="ECO:0000259" key="2">
    <source>
        <dbReference type="Pfam" id="PF08327"/>
    </source>
</evidence>
<gene>
    <name evidence="3" type="ORF">SAMN04488055_4978</name>
</gene>
<reference evidence="3 4" key="1">
    <citation type="submission" date="2016-11" db="EMBL/GenBank/DDBJ databases">
        <authorList>
            <person name="Jaros S."/>
            <person name="Januszkiewicz K."/>
            <person name="Wedrychowicz H."/>
        </authorList>
    </citation>
    <scope>NUCLEOTIDE SEQUENCE [LARGE SCALE GENOMIC DNA]</scope>
    <source>
        <strain evidence="3 4">DSM 24787</strain>
    </source>
</reference>
<dbReference type="RefSeq" id="WP_074242247.1">
    <property type="nucleotide sequence ID" value="NZ_FSRA01000002.1"/>
</dbReference>
<dbReference type="InterPro" id="IPR013538">
    <property type="entry name" value="ASHA1/2-like_C"/>
</dbReference>
<dbReference type="Proteomes" id="UP000185003">
    <property type="component" value="Unassembled WGS sequence"/>
</dbReference>
<evidence type="ECO:0000313" key="4">
    <source>
        <dbReference type="Proteomes" id="UP000185003"/>
    </source>
</evidence>
<sequence>MENITVNILVHAPLAEVWKYWTEPSHILNWNQPSEDWHTSRVENDLRVGGSFLYVMEAKDGSGGFDFTGVYDVVDHHREISYTLTDGRTATNIFTQTETGTTITETFEPEKGQPAKDQELFCTAILECFKKYVEGLL</sequence>
<evidence type="ECO:0000313" key="3">
    <source>
        <dbReference type="EMBL" id="SIO50939.1"/>
    </source>
</evidence>
<name>A0A1N6K307_9BACT</name>